<evidence type="ECO:0000313" key="2">
    <source>
        <dbReference type="Proteomes" id="UP000272771"/>
    </source>
</evidence>
<dbReference type="AlphaFoldDB" id="A0A3S5C950"/>
<dbReference type="Proteomes" id="UP000272771">
    <property type="component" value="Chromosome"/>
</dbReference>
<gene>
    <name evidence="1" type="ORF">NCTC12742_00107</name>
</gene>
<accession>A0A3S5C950</accession>
<evidence type="ECO:0008006" key="3">
    <source>
        <dbReference type="Google" id="ProtNLM"/>
    </source>
</evidence>
<reference evidence="1 2" key="1">
    <citation type="submission" date="2018-12" db="EMBL/GenBank/DDBJ databases">
        <authorList>
            <consortium name="Pathogen Informatics"/>
        </authorList>
    </citation>
    <scope>NUCLEOTIDE SEQUENCE [LARGE SCALE GENOMIC DNA]</scope>
    <source>
        <strain evidence="1 2">NCTC12742</strain>
    </source>
</reference>
<dbReference type="OrthoDB" id="8603981at2"/>
<evidence type="ECO:0000313" key="1">
    <source>
        <dbReference type="EMBL" id="VEJ49256.1"/>
    </source>
</evidence>
<dbReference type="PROSITE" id="PS51257">
    <property type="entry name" value="PROKAR_LIPOPROTEIN"/>
    <property type="match status" value="1"/>
</dbReference>
<name>A0A3S5C950_9NEIS</name>
<sequence length="172" mass="18458">MKKLGVVAMSAWLCACGQSGEPAAQEAVPPKPAFTVKYIDEAVVMNRMPVSLQSEFSKDGKAVVRFAINGLSDENFIDLTGEHRDNAESLGGKCMEYADDGKKLGWPAGGVCHTAFRALADNVVADADAVTAYLLAHAGLQPLSDKDTYAAVQDGRYVLDVDNTGLFAFRRR</sequence>
<dbReference type="STRING" id="28091.SAMEA3174300_00764"/>
<proteinExistence type="predicted"/>
<dbReference type="EMBL" id="LR134533">
    <property type="protein sequence ID" value="VEJ49256.1"/>
    <property type="molecule type" value="Genomic_DNA"/>
</dbReference>
<protein>
    <recommendedName>
        <fullName evidence="3">Lipoprotein</fullName>
    </recommendedName>
</protein>
<keyword evidence="2" id="KW-1185">Reference proteome</keyword>
<organism evidence="1 2">
    <name type="scientific">Neisseria weaveri</name>
    <dbReference type="NCBI Taxonomy" id="28091"/>
    <lineage>
        <taxon>Bacteria</taxon>
        <taxon>Pseudomonadati</taxon>
        <taxon>Pseudomonadota</taxon>
        <taxon>Betaproteobacteria</taxon>
        <taxon>Neisseriales</taxon>
        <taxon>Neisseriaceae</taxon>
        <taxon>Neisseria</taxon>
    </lineage>
</organism>